<keyword evidence="7" id="KW-1185">Reference proteome</keyword>
<keyword evidence="4" id="KW-1133">Transmembrane helix</keyword>
<comment type="caution">
    <text evidence="6">The sequence shown here is derived from an EMBL/GenBank/DDBJ whole genome shotgun (WGS) entry which is preliminary data.</text>
</comment>
<keyword evidence="3" id="KW-0735">Signal-anchor</keyword>
<dbReference type="PANTHER" id="PTHR33392:SF3">
    <property type="entry name" value="POLYISOPRENYL-TEICHOIC ACID--PEPTIDOGLYCAN TEICHOIC ACID TRANSFERASE TAGT"/>
    <property type="match status" value="1"/>
</dbReference>
<dbReference type="GO" id="GO:0071555">
    <property type="term" value="P:cell wall organization"/>
    <property type="evidence" value="ECO:0007669"/>
    <property type="project" value="UniProtKB-KW"/>
</dbReference>
<dbReference type="EMBL" id="RCHR01000001">
    <property type="protein sequence ID" value="RLL48541.1"/>
    <property type="molecule type" value="Genomic_DNA"/>
</dbReference>
<reference evidence="6 7" key="1">
    <citation type="submission" date="2018-10" db="EMBL/GenBank/DDBJ databases">
        <title>Oceanobacillus sp. YLB-02 draft genome.</title>
        <authorList>
            <person name="Yu L."/>
        </authorList>
    </citation>
    <scope>NUCLEOTIDE SEQUENCE [LARGE SCALE GENOMIC DNA]</scope>
    <source>
        <strain evidence="6 7">YLB-02</strain>
    </source>
</reference>
<evidence type="ECO:0000256" key="2">
    <source>
        <dbReference type="ARBA" id="ARBA00022692"/>
    </source>
</evidence>
<proteinExistence type="inferred from homology"/>
<dbReference type="InterPro" id="IPR004474">
    <property type="entry name" value="LytR_CpsA_psr"/>
</dbReference>
<dbReference type="NCBIfam" id="TIGR00350">
    <property type="entry name" value="lytR_cpsA_psr"/>
    <property type="match status" value="1"/>
</dbReference>
<dbReference type="InterPro" id="IPR050922">
    <property type="entry name" value="LytR/CpsA/Psr_CW_biosynth"/>
</dbReference>
<dbReference type="OrthoDB" id="27330at2"/>
<gene>
    <name evidence="6" type="ORF">D8M04_03275</name>
</gene>
<evidence type="ECO:0000256" key="1">
    <source>
        <dbReference type="ARBA" id="ARBA00006068"/>
    </source>
</evidence>
<dbReference type="PANTHER" id="PTHR33392">
    <property type="entry name" value="POLYISOPRENYL-TEICHOIC ACID--PEPTIDOGLYCAN TEICHOIC ACID TRANSFERASE TAGU"/>
    <property type="match status" value="1"/>
</dbReference>
<protein>
    <submittedName>
        <fullName evidence="6">LytR family transcriptional regulator</fullName>
    </submittedName>
</protein>
<dbReference type="Proteomes" id="UP000270219">
    <property type="component" value="Unassembled WGS sequence"/>
</dbReference>
<keyword evidence="4" id="KW-0472">Membrane</keyword>
<evidence type="ECO:0000256" key="3">
    <source>
        <dbReference type="ARBA" id="ARBA00022968"/>
    </source>
</evidence>
<feature type="domain" description="Cell envelope-related transcriptional attenuator" evidence="5">
    <location>
        <begin position="91"/>
        <end position="238"/>
    </location>
</feature>
<name>A0A498DBY8_9BACI</name>
<dbReference type="AlphaFoldDB" id="A0A498DBY8"/>
<dbReference type="Gene3D" id="3.40.630.190">
    <property type="entry name" value="LCP protein"/>
    <property type="match status" value="1"/>
</dbReference>
<dbReference type="Pfam" id="PF03816">
    <property type="entry name" value="LytR_cpsA_psr"/>
    <property type="match status" value="1"/>
</dbReference>
<evidence type="ECO:0000313" key="7">
    <source>
        <dbReference type="Proteomes" id="UP000270219"/>
    </source>
</evidence>
<evidence type="ECO:0000256" key="4">
    <source>
        <dbReference type="ARBA" id="ARBA00022989"/>
    </source>
</evidence>
<accession>A0A498DBY8</accession>
<comment type="similarity">
    <text evidence="1">Belongs to the LytR/CpsA/Psr (LCP) family.</text>
</comment>
<evidence type="ECO:0000259" key="5">
    <source>
        <dbReference type="Pfam" id="PF03816"/>
    </source>
</evidence>
<sequence>MDSRKKRKKKKSKRVLFFVLLSITILFLSLASYATYLYFKAESVFSESYAETTRDKSSLRDVKVDPKFDNISILIIGVDESKNRKNAGNSRSDALMLATLNKDEKSVKLLSIPRDSYVHIPGLGYETRINHAYQSGGTEGTIETVETLLDVPIDYYVKLNFEGFVDVIDSIGTVRVNVPYEITEGSYYGTAKVHLEPGVQKLNGEEALAFARTRKQDNDIERGKRQQEVVKATVQEVTSLDSLFNYEKIIEAVGDNMTTDLRFDEMKSFITYGMEGSNLNFETLTLAGTDYQPGNMYFWKLDEEELENTKRELKEHLEL</sequence>
<keyword evidence="2" id="KW-0812">Transmembrane</keyword>
<evidence type="ECO:0000313" key="6">
    <source>
        <dbReference type="EMBL" id="RLL48541.1"/>
    </source>
</evidence>
<organism evidence="6 7">
    <name type="scientific">Oceanobacillus piezotolerans</name>
    <dbReference type="NCBI Taxonomy" id="2448030"/>
    <lineage>
        <taxon>Bacteria</taxon>
        <taxon>Bacillati</taxon>
        <taxon>Bacillota</taxon>
        <taxon>Bacilli</taxon>
        <taxon>Bacillales</taxon>
        <taxon>Bacillaceae</taxon>
        <taxon>Oceanobacillus</taxon>
    </lineage>
</organism>